<evidence type="ECO:0000313" key="1">
    <source>
        <dbReference type="EMBL" id="KAA8565917.1"/>
    </source>
</evidence>
<protein>
    <submittedName>
        <fullName evidence="1">Uncharacterized protein</fullName>
    </submittedName>
</protein>
<accession>A0A5M9JAW7</accession>
<name>A0A5M9JAW7_MONFR</name>
<comment type="caution">
    <text evidence="1">The sequence shown here is derived from an EMBL/GenBank/DDBJ whole genome shotgun (WGS) entry which is preliminary data.</text>
</comment>
<reference evidence="1 2" key="1">
    <citation type="submission" date="2019-06" db="EMBL/GenBank/DDBJ databases">
        <title>Genome Sequence of the Brown Rot Fungal Pathogen Monilinia fructicola.</title>
        <authorList>
            <person name="De Miccolis Angelini R.M."/>
            <person name="Landi L."/>
            <person name="Abate D."/>
            <person name="Pollastro S."/>
            <person name="Romanazzi G."/>
            <person name="Faretra F."/>
        </authorList>
    </citation>
    <scope>NUCLEOTIDE SEQUENCE [LARGE SCALE GENOMIC DNA]</scope>
    <source>
        <strain evidence="1 2">Mfrc123</strain>
    </source>
</reference>
<organism evidence="1 2">
    <name type="scientific">Monilinia fructicola</name>
    <name type="common">Brown rot fungus</name>
    <name type="synonym">Ciboria fructicola</name>
    <dbReference type="NCBI Taxonomy" id="38448"/>
    <lineage>
        <taxon>Eukaryota</taxon>
        <taxon>Fungi</taxon>
        <taxon>Dikarya</taxon>
        <taxon>Ascomycota</taxon>
        <taxon>Pezizomycotina</taxon>
        <taxon>Leotiomycetes</taxon>
        <taxon>Helotiales</taxon>
        <taxon>Sclerotiniaceae</taxon>
        <taxon>Monilinia</taxon>
    </lineage>
</organism>
<keyword evidence="2" id="KW-1185">Reference proteome</keyword>
<dbReference type="EMBL" id="VICG01000013">
    <property type="protein sequence ID" value="KAA8565917.1"/>
    <property type="molecule type" value="Genomic_DNA"/>
</dbReference>
<evidence type="ECO:0000313" key="2">
    <source>
        <dbReference type="Proteomes" id="UP000322873"/>
    </source>
</evidence>
<dbReference type="AlphaFoldDB" id="A0A5M9JAW7"/>
<dbReference type="Proteomes" id="UP000322873">
    <property type="component" value="Unassembled WGS sequence"/>
</dbReference>
<proteinExistence type="predicted"/>
<sequence>MVLNHLPQSSHSSIHPSILSTFHLDAHFPFTFPGMYRFVEQGTHLHFAAFLFFVREGNMADLDYLSTRSKSWISSECLAPDIDRLYVISSGFHSTKYEHHIRDLASCVCISQTIPVLLPAKTTTNSHHHKSFVINSSNSSLYPSLHLLNGSLPCTTSPAPHAILFLSISSVTSPSGHTT</sequence>
<gene>
    <name evidence="1" type="ORF">EYC84_009728</name>
</gene>